<reference evidence="6" key="1">
    <citation type="submission" date="2021-05" db="EMBL/GenBank/DDBJ databases">
        <authorList>
            <person name="Tigano A."/>
        </authorList>
    </citation>
    <scope>NUCLEOTIDE SEQUENCE</scope>
</reference>
<evidence type="ECO:0000256" key="1">
    <source>
        <dbReference type="ARBA" id="ARBA00004613"/>
    </source>
</evidence>
<dbReference type="Pfam" id="PF13330">
    <property type="entry name" value="Mucin2_WxxW"/>
    <property type="match status" value="2"/>
</dbReference>
<dbReference type="PANTHER" id="PTHR15031">
    <property type="entry name" value="CARTILAGE INTERMEDIATE LAYER PROTEIN CLIP"/>
    <property type="match status" value="1"/>
</dbReference>
<evidence type="ECO:0000256" key="3">
    <source>
        <dbReference type="ARBA" id="ARBA00022729"/>
    </source>
</evidence>
<evidence type="ECO:0000256" key="4">
    <source>
        <dbReference type="ARBA" id="ARBA00023180"/>
    </source>
</evidence>
<gene>
    <name evidence="6" type="ORF">MMEN_LOCUS11638</name>
</gene>
<dbReference type="OrthoDB" id="6049857at2759"/>
<feature type="domain" description="WxxW" evidence="5">
    <location>
        <begin position="111"/>
        <end position="195"/>
    </location>
</feature>
<keyword evidence="4" id="KW-0325">Glycoprotein</keyword>
<evidence type="ECO:0000259" key="5">
    <source>
        <dbReference type="Pfam" id="PF13330"/>
    </source>
</evidence>
<keyword evidence="7" id="KW-1185">Reference proteome</keyword>
<dbReference type="InterPro" id="IPR039675">
    <property type="entry name" value="CILP1/CILP2"/>
</dbReference>
<dbReference type="InterPro" id="IPR025155">
    <property type="entry name" value="WxxW_domain"/>
</dbReference>
<evidence type="ECO:0000313" key="6">
    <source>
        <dbReference type="EMBL" id="CAG5927955.1"/>
    </source>
</evidence>
<feature type="domain" description="WxxW" evidence="5">
    <location>
        <begin position="17"/>
        <end position="100"/>
    </location>
</feature>
<dbReference type="EMBL" id="CAJRST010012224">
    <property type="protein sequence ID" value="CAG5927955.1"/>
    <property type="molecule type" value="Genomic_DNA"/>
</dbReference>
<keyword evidence="2" id="KW-0964">Secreted</keyword>
<sequence>MLQQPYCSTEVEAIDCWTEWFDSSEPSGSGSTENFARIARKYPGKICPNPIDIEARTLFGLTPEAAGDVIEKSSTNSGFTCRRRNQPNGRCNDYKVRFSCPPPYCAELVCWTKWYDRDHPSGSGDWETLGNLRDENPGEICEKPHYIEVVTTDTMTPAIYTGENFHIYNPTSGFVCRKVDQQRNICRDYKVRFGCPCNH</sequence>
<comment type="caution">
    <text evidence="6">The sequence shown here is derived from an EMBL/GenBank/DDBJ whole genome shotgun (WGS) entry which is preliminary data.</text>
</comment>
<dbReference type="GO" id="GO:0005576">
    <property type="term" value="C:extracellular region"/>
    <property type="evidence" value="ECO:0007669"/>
    <property type="project" value="UniProtKB-SubCell"/>
</dbReference>
<dbReference type="AlphaFoldDB" id="A0A8S4B1D7"/>
<comment type="subcellular location">
    <subcellularLocation>
        <location evidence="1">Secreted</location>
    </subcellularLocation>
</comment>
<protein>
    <submittedName>
        <fullName evidence="6">(Atlantic silverside) hypothetical protein</fullName>
    </submittedName>
</protein>
<name>A0A8S4B1D7_9TELE</name>
<organism evidence="6 7">
    <name type="scientific">Menidia menidia</name>
    <name type="common">Atlantic silverside</name>
    <dbReference type="NCBI Taxonomy" id="238744"/>
    <lineage>
        <taxon>Eukaryota</taxon>
        <taxon>Metazoa</taxon>
        <taxon>Chordata</taxon>
        <taxon>Craniata</taxon>
        <taxon>Vertebrata</taxon>
        <taxon>Euteleostomi</taxon>
        <taxon>Actinopterygii</taxon>
        <taxon>Neopterygii</taxon>
        <taxon>Teleostei</taxon>
        <taxon>Neoteleostei</taxon>
        <taxon>Acanthomorphata</taxon>
        <taxon>Ovalentaria</taxon>
        <taxon>Atherinomorphae</taxon>
        <taxon>Atheriniformes</taxon>
        <taxon>Atherinopsidae</taxon>
        <taxon>Menidiinae</taxon>
        <taxon>Menidia</taxon>
    </lineage>
</organism>
<evidence type="ECO:0000313" key="7">
    <source>
        <dbReference type="Proteomes" id="UP000677803"/>
    </source>
</evidence>
<accession>A0A8S4B1D7</accession>
<proteinExistence type="predicted"/>
<evidence type="ECO:0000256" key="2">
    <source>
        <dbReference type="ARBA" id="ARBA00022525"/>
    </source>
</evidence>
<dbReference type="Proteomes" id="UP000677803">
    <property type="component" value="Unassembled WGS sequence"/>
</dbReference>
<keyword evidence="3" id="KW-0732">Signal</keyword>
<dbReference type="PANTHER" id="PTHR15031:SF4">
    <property type="entry name" value="CARTILAGE INTERMEDIATE LAYER PROTEIN 1"/>
    <property type="match status" value="1"/>
</dbReference>